<keyword evidence="2" id="KW-0274">FAD</keyword>
<organism evidence="5 6">
    <name type="scientific">Trichoderma arundinaceum</name>
    <dbReference type="NCBI Taxonomy" id="490622"/>
    <lineage>
        <taxon>Eukaryota</taxon>
        <taxon>Fungi</taxon>
        <taxon>Dikarya</taxon>
        <taxon>Ascomycota</taxon>
        <taxon>Pezizomycotina</taxon>
        <taxon>Sordariomycetes</taxon>
        <taxon>Hypocreomycetidae</taxon>
        <taxon>Hypocreales</taxon>
        <taxon>Hypocreaceae</taxon>
        <taxon>Trichoderma</taxon>
    </lineage>
</organism>
<dbReference type="GO" id="GO:0016709">
    <property type="term" value="F:oxidoreductase activity, acting on paired donors, with incorporation or reduction of molecular oxygen, NAD(P)H as one donor, and incorporation of one atom of oxygen"/>
    <property type="evidence" value="ECO:0007669"/>
    <property type="project" value="UniProtKB-ARBA"/>
</dbReference>
<dbReference type="SUPFAM" id="SSF110710">
    <property type="entry name" value="TTHA0583/YokD-like"/>
    <property type="match status" value="1"/>
</dbReference>
<dbReference type="Pfam" id="PF02522">
    <property type="entry name" value="Antibiotic_NAT"/>
    <property type="match status" value="1"/>
</dbReference>
<name>A0A395NZH7_TRIAR</name>
<gene>
    <name evidence="5" type="ORF">TARUN_714</name>
</gene>
<evidence type="ECO:0000259" key="4">
    <source>
        <dbReference type="Pfam" id="PF01494"/>
    </source>
</evidence>
<evidence type="ECO:0000256" key="2">
    <source>
        <dbReference type="ARBA" id="ARBA00022827"/>
    </source>
</evidence>
<dbReference type="InterPro" id="IPR036188">
    <property type="entry name" value="FAD/NAD-bd_sf"/>
</dbReference>
<evidence type="ECO:0000313" key="5">
    <source>
        <dbReference type="EMBL" id="RFU81492.1"/>
    </source>
</evidence>
<keyword evidence="3" id="KW-0560">Oxidoreductase</keyword>
<dbReference type="Gene3D" id="3.50.50.60">
    <property type="entry name" value="FAD/NAD(P)-binding domain"/>
    <property type="match status" value="1"/>
</dbReference>
<dbReference type="EMBL" id="PXOA01000045">
    <property type="protein sequence ID" value="RFU81492.1"/>
    <property type="molecule type" value="Genomic_DNA"/>
</dbReference>
<feature type="domain" description="FAD-binding" evidence="4">
    <location>
        <begin position="10"/>
        <end position="374"/>
    </location>
</feature>
<accession>A0A395NZH7</accession>
<dbReference type="STRING" id="490622.A0A395NZH7"/>
<reference evidence="5 6" key="1">
    <citation type="journal article" date="2018" name="PLoS Pathog.">
        <title>Evolution of structural diversity of trichothecenes, a family of toxins produced by plant pathogenic and entomopathogenic fungi.</title>
        <authorList>
            <person name="Proctor R.H."/>
            <person name="McCormick S.P."/>
            <person name="Kim H.S."/>
            <person name="Cardoza R.E."/>
            <person name="Stanley A.M."/>
            <person name="Lindo L."/>
            <person name="Kelly A."/>
            <person name="Brown D.W."/>
            <person name="Lee T."/>
            <person name="Vaughan M.M."/>
            <person name="Alexander N.J."/>
            <person name="Busman M."/>
            <person name="Gutierrez S."/>
        </authorList>
    </citation>
    <scope>NUCLEOTIDE SEQUENCE [LARGE SCALE GENOMIC DNA]</scope>
    <source>
        <strain evidence="5 6">IBT 40837</strain>
    </source>
</reference>
<proteinExistence type="predicted"/>
<dbReference type="Gene3D" id="3.40.30.120">
    <property type="match status" value="1"/>
</dbReference>
<evidence type="ECO:0000313" key="6">
    <source>
        <dbReference type="Proteomes" id="UP000266272"/>
    </source>
</evidence>
<keyword evidence="6" id="KW-1185">Reference proteome</keyword>
<dbReference type="AlphaFoldDB" id="A0A395NZH7"/>
<dbReference type="Pfam" id="PF21274">
    <property type="entry name" value="Rng_hyd_C"/>
    <property type="match status" value="1"/>
</dbReference>
<dbReference type="PANTHER" id="PTHR43004:SF21">
    <property type="entry name" value="FAD-BINDING DOMAIN-CONTAINING PROTEIN-RELATED"/>
    <property type="match status" value="1"/>
</dbReference>
<evidence type="ECO:0000256" key="3">
    <source>
        <dbReference type="ARBA" id="ARBA00023002"/>
    </source>
</evidence>
<dbReference type="InterPro" id="IPR050641">
    <property type="entry name" value="RIFMO-like"/>
</dbReference>
<dbReference type="InterPro" id="IPR028345">
    <property type="entry name" value="Antibiotic_NAT-like"/>
</dbReference>
<protein>
    <submittedName>
        <fullName evidence="5">Fad binding domain-containing</fullName>
    </submittedName>
</protein>
<evidence type="ECO:0000256" key="1">
    <source>
        <dbReference type="ARBA" id="ARBA00022630"/>
    </source>
</evidence>
<dbReference type="GO" id="GO:0008080">
    <property type="term" value="F:N-acetyltransferase activity"/>
    <property type="evidence" value="ECO:0007669"/>
    <property type="project" value="InterPro"/>
</dbReference>
<dbReference type="GO" id="GO:0071949">
    <property type="term" value="F:FAD binding"/>
    <property type="evidence" value="ECO:0007669"/>
    <property type="project" value="InterPro"/>
</dbReference>
<dbReference type="Gene3D" id="3.30.9.10">
    <property type="entry name" value="D-Amino Acid Oxidase, subunit A, domain 2"/>
    <property type="match status" value="1"/>
</dbReference>
<dbReference type="InterPro" id="IPR002938">
    <property type="entry name" value="FAD-bd"/>
</dbReference>
<comment type="caution">
    <text evidence="5">The sequence shown here is derived from an EMBL/GenBank/DDBJ whole genome shotgun (WGS) entry which is preliminary data.</text>
</comment>
<dbReference type="InterPro" id="IPR003679">
    <property type="entry name" value="Amioglycoside_AcTrfase"/>
</dbReference>
<dbReference type="OrthoDB" id="2690153at2759"/>
<dbReference type="SUPFAM" id="SSF51905">
    <property type="entry name" value="FAD/NAD(P)-binding domain"/>
    <property type="match status" value="1"/>
</dbReference>
<dbReference type="Pfam" id="PF01494">
    <property type="entry name" value="FAD_binding_3"/>
    <property type="match status" value="1"/>
</dbReference>
<dbReference type="Proteomes" id="UP000266272">
    <property type="component" value="Unassembled WGS sequence"/>
</dbReference>
<dbReference type="NCBIfam" id="NF004780">
    <property type="entry name" value="PRK06126.1"/>
    <property type="match status" value="1"/>
</dbReference>
<sequence length="875" mass="96875">MISKTSIHHETPVLIVGGGPTGLILSLQLARYGINCMLAERNLDTTKWPKMDLTNCRSMELFNRLGLSQGLREIGVPPQYSFDVLMSTGLSEGGEEIARWQLDSVDAWRHRINTQNDGSLPREPYQRCSQAVFESWLKPRIQAETLIDEHFGLKFESLQETDEGVESFLIDVVTGEKHTVHSKYVVGCDGAGSRVRRSVGINLIGGPVPGAMLLIHFKSRDLTMLHKQGQFWHIGFTSGAVMISQDEIDTWTLHTQIPVGVDWEQVDPEETIHKVLGGESAPCLVKIDEILIKSTWRPNICIAENYITPSQRILLAGDAAHQNIPTGGYGMNTAVGDSFDLGWKLAAALMGYGGKDLLTSYELERLPVAVRNIEHSGTLWGIWSKTWSLASEAGSEAISSKSEKGKAIKAKLADFFTSNDGENQDHGIELGYRYNTSPVIVPDAEVAEPEWNCRHYTPATWPGARPPHVFLSDGKTSIFDLFGQGFTIVDFSEEGQWADAFSDAALRLKVPMTKVHLPQEKHVRKIWERNAVLVRPDDHVAWRADLQGSMHVAEVEDILKTVIGRGSRVEAGIRNKDRVLNTIREKGFAGTIGNVNQDKVAMKAEFQNSDFTTLVTPSQLTASFKHLFSNIPAPDPVILLHSSLRSVGFVPGFAPALIHSLLAALGSSGTLVVPTHTGDNSDPAAWQAPPVPESWWQPIRDSIPAFDRATTTTRVVGVVPETLRTWPGARRSAHPQTSFAALGPKAEYMIEGHTSNCRLGESSPLAKLEAVNAWVLLLGVGWDKCTAFHLAEYRLQSPRFENNSFAIMLDGQRQWLTVRDVAITDDDFEQLGADFERDCRVIRGNVGAAECRLFSLSEAVEYAREWMDKHRKKPS</sequence>
<dbReference type="PRINTS" id="PR00420">
    <property type="entry name" value="RNGMNOXGNASE"/>
</dbReference>
<keyword evidence="1" id="KW-0285">Flavoprotein</keyword>
<dbReference type="PANTHER" id="PTHR43004">
    <property type="entry name" value="TRK SYSTEM POTASSIUM UPTAKE PROTEIN"/>
    <property type="match status" value="1"/>
</dbReference>
<dbReference type="GO" id="GO:0046677">
    <property type="term" value="P:response to antibiotic"/>
    <property type="evidence" value="ECO:0007669"/>
    <property type="project" value="InterPro"/>
</dbReference>